<keyword evidence="2" id="KW-0472">Membrane</keyword>
<organism evidence="3 4">
    <name type="scientific">Marinifilum caeruleilacunae</name>
    <dbReference type="NCBI Taxonomy" id="2499076"/>
    <lineage>
        <taxon>Bacteria</taxon>
        <taxon>Pseudomonadati</taxon>
        <taxon>Bacteroidota</taxon>
        <taxon>Bacteroidia</taxon>
        <taxon>Marinilabiliales</taxon>
        <taxon>Marinifilaceae</taxon>
    </lineage>
</organism>
<keyword evidence="2" id="KW-1133">Transmembrane helix</keyword>
<keyword evidence="1" id="KW-0175">Coiled coil</keyword>
<keyword evidence="4" id="KW-1185">Reference proteome</keyword>
<dbReference type="Proteomes" id="UP000732105">
    <property type="component" value="Unassembled WGS sequence"/>
</dbReference>
<protein>
    <submittedName>
        <fullName evidence="3">AsmA family protein</fullName>
    </submittedName>
</protein>
<accession>A0ABX1X0Z8</accession>
<dbReference type="PANTHER" id="PTHR30441:SF8">
    <property type="entry name" value="DUF748 DOMAIN-CONTAINING PROTEIN"/>
    <property type="match status" value="1"/>
</dbReference>
<feature type="coiled-coil region" evidence="1">
    <location>
        <begin position="794"/>
        <end position="823"/>
    </location>
</feature>
<evidence type="ECO:0000313" key="4">
    <source>
        <dbReference type="Proteomes" id="UP000732105"/>
    </source>
</evidence>
<keyword evidence="2" id="KW-0812">Transmembrane</keyword>
<dbReference type="RefSeq" id="WP_171597037.1">
    <property type="nucleotide sequence ID" value="NZ_RZNH01000042.1"/>
</dbReference>
<dbReference type="PANTHER" id="PTHR30441">
    <property type="entry name" value="DUF748 DOMAIN-CONTAINING PROTEIN"/>
    <property type="match status" value="1"/>
</dbReference>
<dbReference type="InterPro" id="IPR052894">
    <property type="entry name" value="AsmA-related"/>
</dbReference>
<gene>
    <name evidence="3" type="ORF">ELS83_18440</name>
</gene>
<evidence type="ECO:0000313" key="3">
    <source>
        <dbReference type="EMBL" id="NOU61778.1"/>
    </source>
</evidence>
<proteinExistence type="predicted"/>
<evidence type="ECO:0000256" key="1">
    <source>
        <dbReference type="SAM" id="Coils"/>
    </source>
</evidence>
<evidence type="ECO:0000256" key="2">
    <source>
        <dbReference type="SAM" id="Phobius"/>
    </source>
</evidence>
<comment type="caution">
    <text evidence="3">The sequence shown here is derived from an EMBL/GenBank/DDBJ whole genome shotgun (WGS) entry which is preliminary data.</text>
</comment>
<dbReference type="EMBL" id="RZNH01000042">
    <property type="protein sequence ID" value="NOU61778.1"/>
    <property type="molecule type" value="Genomic_DNA"/>
</dbReference>
<reference evidence="3 4" key="1">
    <citation type="submission" date="2018-12" db="EMBL/GenBank/DDBJ databases">
        <title>Marinifilum JC070 sp. nov., a marine bacterium isolated from Yongle Blue Hole in the South China Sea.</title>
        <authorList>
            <person name="Fu T."/>
        </authorList>
    </citation>
    <scope>NUCLEOTIDE SEQUENCE [LARGE SCALE GENOMIC DNA]</scope>
    <source>
        <strain evidence="3 4">JC070</strain>
    </source>
</reference>
<feature type="transmembrane region" description="Helical" evidence="2">
    <location>
        <begin position="7"/>
        <end position="26"/>
    </location>
</feature>
<sequence length="826" mass="91672">MKKFLKIFGGIFVFLLALLIVLPYFFKDQIFEKVKQEVDNTLDAKVEIGDLSLSMLKNFPNLYIELQNVSVVGKNEFESDSLAFVSRLYTAVDLSSALSGSKIEVGAIVLEDSKVLAKVLENGKANWDIVKSSGEEVVEEESGEASDFKVIFDEVRIENFAVVYDDASLQTLFAIEDLDLNLSGDFSAKETNLDVHTTLSGISLDYEGTRYLNRANMNLTADIAADLENMVFKFMENQLGINDLHFGIDGQVGMLDDGYSMDLKLKADKTDFKSLLAMVPDVFKSDLEGLETTGQFDLSAFAKGEYREESYPAFGANLKVDKASLKYADLPESVENIQIDAKVNHPGGELDLLTTDVNKFHFEVANNPFNAELHVKNPISDPLLSGFFKGVIDFEKIKHAIPMDSIKIAGKVNSDVVFNGRYSVIEKEEYEKFMAKGSVVLNDFVFTTPDFPQGVKILKSVLDFTPRYISLNSFDSRIGKSDIQLKGKIENYIPYAMKGKVLKGNFNMSSNMMDLNEFMTEEVEETETPTDTVPLSVIEVPANLDLRLSSNFKTIRFDKMDIKDVKGLIVVKNAAAKLTNLSMNMLKGQMTMNGMYKTLDVSKPEIDFGLDINNFDINDAYHSLSMIKQMMPIAMNCEGKVSSDMSITGLLDAEMNPIPSSLNGKGSLHSRKILIKENKAFDALAAALKNDEYKRISVTQFDMEFVITNGNVEVKPFTANVAGNPATIYGTQSVDGKLNFTMDMKLPKEDLGSDINAMFAQVPGLDNVPAFDVAVKITGTVDNPVVKPDLSKAIKQAQKAVAKELERKAKKELEKKGKDLLKKLFK</sequence>
<name>A0ABX1X0Z8_9BACT</name>